<dbReference type="AlphaFoldDB" id="A0A395S357"/>
<evidence type="ECO:0000256" key="1">
    <source>
        <dbReference type="SAM" id="Coils"/>
    </source>
</evidence>
<accession>A0A395S357</accession>
<sequence>MVKRRLSNDDVARKRHKPTADYHQPQISPRTTDWMHRLHNESIYETAKDLYNRSQNLQVEGDAKLREMLPTSDGRDMKYEHFTPVQHQPTGPKNFNEAIATIRELEWKEMLLKEENMVLREECDKQTKKIQDLNRKINKVTEVNLEVFFMPKDEDEEEEL</sequence>
<comment type="caution">
    <text evidence="3">The sequence shown here is derived from an EMBL/GenBank/DDBJ whole genome shotgun (WGS) entry which is preliminary data.</text>
</comment>
<gene>
    <name evidence="3" type="ORF">FSPOR_6379</name>
</gene>
<keyword evidence="4" id="KW-1185">Reference proteome</keyword>
<protein>
    <submittedName>
        <fullName evidence="3">Uncharacterized protein</fullName>
    </submittedName>
</protein>
<dbReference type="EMBL" id="PXOF01000089">
    <property type="protein sequence ID" value="RGP66784.1"/>
    <property type="molecule type" value="Genomic_DNA"/>
</dbReference>
<evidence type="ECO:0000256" key="2">
    <source>
        <dbReference type="SAM" id="MobiDB-lite"/>
    </source>
</evidence>
<organism evidence="3 4">
    <name type="scientific">Fusarium sporotrichioides</name>
    <dbReference type="NCBI Taxonomy" id="5514"/>
    <lineage>
        <taxon>Eukaryota</taxon>
        <taxon>Fungi</taxon>
        <taxon>Dikarya</taxon>
        <taxon>Ascomycota</taxon>
        <taxon>Pezizomycotina</taxon>
        <taxon>Sordariomycetes</taxon>
        <taxon>Hypocreomycetidae</taxon>
        <taxon>Hypocreales</taxon>
        <taxon>Nectriaceae</taxon>
        <taxon>Fusarium</taxon>
    </lineage>
</organism>
<evidence type="ECO:0000313" key="3">
    <source>
        <dbReference type="EMBL" id="RGP66784.1"/>
    </source>
</evidence>
<keyword evidence="1" id="KW-0175">Coiled coil</keyword>
<feature type="region of interest" description="Disordered" evidence="2">
    <location>
        <begin position="1"/>
        <end position="28"/>
    </location>
</feature>
<feature type="compositionally biased region" description="Basic and acidic residues" evidence="2">
    <location>
        <begin position="1"/>
        <end position="12"/>
    </location>
</feature>
<dbReference type="Proteomes" id="UP000266152">
    <property type="component" value="Unassembled WGS sequence"/>
</dbReference>
<evidence type="ECO:0000313" key="4">
    <source>
        <dbReference type="Proteomes" id="UP000266152"/>
    </source>
</evidence>
<reference evidence="3 4" key="1">
    <citation type="journal article" date="2018" name="PLoS Pathog.">
        <title>Evolution of structural diversity of trichothecenes, a family of toxins produced by plant pathogenic and entomopathogenic fungi.</title>
        <authorList>
            <person name="Proctor R.H."/>
            <person name="McCormick S.P."/>
            <person name="Kim H.S."/>
            <person name="Cardoza R.E."/>
            <person name="Stanley A.M."/>
            <person name="Lindo L."/>
            <person name="Kelly A."/>
            <person name="Brown D.W."/>
            <person name="Lee T."/>
            <person name="Vaughan M.M."/>
            <person name="Alexander N.J."/>
            <person name="Busman M."/>
            <person name="Gutierrez S."/>
        </authorList>
    </citation>
    <scope>NUCLEOTIDE SEQUENCE [LARGE SCALE GENOMIC DNA]</scope>
    <source>
        <strain evidence="3 4">NRRL 3299</strain>
    </source>
</reference>
<feature type="coiled-coil region" evidence="1">
    <location>
        <begin position="102"/>
        <end position="143"/>
    </location>
</feature>
<proteinExistence type="predicted"/>
<name>A0A395S357_FUSSP</name>